<evidence type="ECO:0000256" key="1">
    <source>
        <dbReference type="SAM" id="MobiDB-lite"/>
    </source>
</evidence>
<dbReference type="Proteomes" id="UP001163046">
    <property type="component" value="Unassembled WGS sequence"/>
</dbReference>
<evidence type="ECO:0000313" key="2">
    <source>
        <dbReference type="EMBL" id="KAJ7382366.1"/>
    </source>
</evidence>
<name>A0A9W9ZIG8_9CNID</name>
<feature type="region of interest" description="Disordered" evidence="1">
    <location>
        <begin position="1"/>
        <end position="20"/>
    </location>
</feature>
<evidence type="ECO:0000313" key="3">
    <source>
        <dbReference type="Proteomes" id="UP001163046"/>
    </source>
</evidence>
<gene>
    <name evidence="2" type="ORF">OS493_035426</name>
</gene>
<reference evidence="2" key="1">
    <citation type="submission" date="2023-01" db="EMBL/GenBank/DDBJ databases">
        <title>Genome assembly of the deep-sea coral Lophelia pertusa.</title>
        <authorList>
            <person name="Herrera S."/>
            <person name="Cordes E."/>
        </authorList>
    </citation>
    <scope>NUCLEOTIDE SEQUENCE</scope>
    <source>
        <strain evidence="2">USNM1676648</strain>
        <tissue evidence="2">Polyp</tissue>
    </source>
</reference>
<dbReference type="EMBL" id="MU825926">
    <property type="protein sequence ID" value="KAJ7382366.1"/>
    <property type="molecule type" value="Genomic_DNA"/>
</dbReference>
<keyword evidence="3" id="KW-1185">Reference proteome</keyword>
<protein>
    <submittedName>
        <fullName evidence="2">Uncharacterized protein</fullName>
    </submittedName>
</protein>
<feature type="compositionally biased region" description="Low complexity" evidence="1">
    <location>
        <begin position="180"/>
        <end position="193"/>
    </location>
</feature>
<organism evidence="2 3">
    <name type="scientific">Desmophyllum pertusum</name>
    <dbReference type="NCBI Taxonomy" id="174260"/>
    <lineage>
        <taxon>Eukaryota</taxon>
        <taxon>Metazoa</taxon>
        <taxon>Cnidaria</taxon>
        <taxon>Anthozoa</taxon>
        <taxon>Hexacorallia</taxon>
        <taxon>Scleractinia</taxon>
        <taxon>Caryophylliina</taxon>
        <taxon>Caryophylliidae</taxon>
        <taxon>Desmophyllum</taxon>
    </lineage>
</organism>
<sequence>MAPVKNSGKRRTTGHGLKTGIQRTCRKTVYNVKVKSSNSGLCKVQKCKKKGQFFKRLDKHLARAHPETTEGQHSALPGVEAKEASHMLYRVKEECGLCGKTLLLRPHLKKAHNVKTWDEYILKLKKKGTKKCQRRSAVEKETPSSGLYSLLTEIKTVVAAKRKTRSARTTEPTSSPPRSPATSNSPPRSPATSDFPPRSPEIVPVPYTENEFIRFCVHNTNLYMVLATHQAIKNCKKDPVNVLNYLSKNKLTVEFCRYIVDMDFIPKLYGYYRFAGYYPYPKEKCISCSLKSCSCGRLPRSFYTFCRRACNTIFNCTVCKNWGSGYHTCFDFFWCKVCNDLAKRYPLQVADF</sequence>
<feature type="region of interest" description="Disordered" evidence="1">
    <location>
        <begin position="161"/>
        <end position="200"/>
    </location>
</feature>
<dbReference type="AlphaFoldDB" id="A0A9W9ZIG8"/>
<accession>A0A9W9ZIG8</accession>
<proteinExistence type="predicted"/>
<comment type="caution">
    <text evidence="2">The sequence shown here is derived from an EMBL/GenBank/DDBJ whole genome shotgun (WGS) entry which is preliminary data.</text>
</comment>